<feature type="binding site" evidence="10">
    <location>
        <begin position="7"/>
        <end position="12"/>
    </location>
    <ligand>
        <name>substrate</name>
    </ligand>
</feature>
<dbReference type="InterPro" id="IPR020922">
    <property type="entry name" value="dITP/XTP_pyrophosphatase"/>
</dbReference>
<feature type="active site" description="Proton acceptor" evidence="10">
    <location>
        <position position="69"/>
    </location>
</feature>
<dbReference type="Gene3D" id="3.90.950.10">
    <property type="match status" value="1"/>
</dbReference>
<organism evidence="12 13">
    <name type="scientific">Mariniplasma anaerobium</name>
    <dbReference type="NCBI Taxonomy" id="2735436"/>
    <lineage>
        <taxon>Bacteria</taxon>
        <taxon>Bacillati</taxon>
        <taxon>Mycoplasmatota</taxon>
        <taxon>Mollicutes</taxon>
        <taxon>Acholeplasmatales</taxon>
        <taxon>Acholeplasmataceae</taxon>
        <taxon>Mariniplasma</taxon>
    </lineage>
</organism>
<feature type="binding site" evidence="10">
    <location>
        <position position="69"/>
    </location>
    <ligand>
        <name>Mg(2+)</name>
        <dbReference type="ChEBI" id="CHEBI:18420"/>
    </ligand>
</feature>
<dbReference type="GO" id="GO:0036220">
    <property type="term" value="F:ITP diphosphatase activity"/>
    <property type="evidence" value="ECO:0007669"/>
    <property type="project" value="UniProtKB-UniRule"/>
</dbReference>
<keyword evidence="3 10" id="KW-0479">Metal-binding</keyword>
<protein>
    <recommendedName>
        <fullName evidence="10">dITP/XTP pyrophosphatase</fullName>
        <ecNumber evidence="10">3.6.1.66</ecNumber>
    </recommendedName>
    <alternativeName>
        <fullName evidence="10">Non-canonical purine NTP pyrophosphatase</fullName>
    </alternativeName>
    <alternativeName>
        <fullName evidence="10">Non-standard purine NTP pyrophosphatase</fullName>
    </alternativeName>
    <alternativeName>
        <fullName evidence="10">Nucleoside-triphosphate diphosphatase</fullName>
    </alternativeName>
    <alternativeName>
        <fullName evidence="10">Nucleoside-triphosphate pyrophosphatase</fullName>
        <shortName evidence="10">NTPase</shortName>
    </alternativeName>
</protein>
<feature type="binding site" evidence="10">
    <location>
        <position position="40"/>
    </location>
    <ligand>
        <name>Mg(2+)</name>
        <dbReference type="ChEBI" id="CHEBI:18420"/>
    </ligand>
</feature>
<dbReference type="GO" id="GO:0036222">
    <property type="term" value="F:XTP diphosphatase activity"/>
    <property type="evidence" value="ECO:0007669"/>
    <property type="project" value="UniProtKB-UniRule"/>
</dbReference>
<dbReference type="InterPro" id="IPR029001">
    <property type="entry name" value="ITPase-like_fam"/>
</dbReference>
<dbReference type="PANTHER" id="PTHR11067">
    <property type="entry name" value="INOSINE TRIPHOSPHATE PYROPHOSPHATASE/HAM1 PROTEIN"/>
    <property type="match status" value="1"/>
</dbReference>
<sequence length="195" mass="22308">MKILIASHNEHKIKEFKEIFKDTDITLISLKDLNDTFEVEETEHTFTKNAILKAKYFAKKYRMPAISDDSGLSVVALDGKPGIHSKRYANGNDVDNNIKLLKALEGVKDREAYFTSVVALYYPDCTYKTYKGVVYGTIGYEFEDIKAFGYDPIFYPKGYDQSFANLGSHIKNEISHRAIALKKVKEDLHEIINHK</sequence>
<dbReference type="Proteomes" id="UP000620133">
    <property type="component" value="Chromosome"/>
</dbReference>
<dbReference type="EC" id="3.6.1.66" evidence="10"/>
<dbReference type="GO" id="GO:0046872">
    <property type="term" value="F:metal ion binding"/>
    <property type="evidence" value="ECO:0007669"/>
    <property type="project" value="UniProtKB-KW"/>
</dbReference>
<comment type="cofactor">
    <cofactor evidence="10">
        <name>Mg(2+)</name>
        <dbReference type="ChEBI" id="CHEBI:18420"/>
    </cofactor>
    <text evidence="10">Binds 1 Mg(2+) ion per subunit.</text>
</comment>
<feature type="binding site" evidence="10">
    <location>
        <position position="171"/>
    </location>
    <ligand>
        <name>substrate</name>
    </ligand>
</feature>
<keyword evidence="7 10" id="KW-0546">Nucleotide metabolism</keyword>
<dbReference type="HAMAP" id="MF_01405">
    <property type="entry name" value="Non_canon_purine_NTPase"/>
    <property type="match status" value="1"/>
</dbReference>
<dbReference type="FunFam" id="3.90.950.10:FF:000001">
    <property type="entry name" value="dITP/XTP pyrophosphatase"/>
    <property type="match status" value="1"/>
</dbReference>
<dbReference type="InterPro" id="IPR002637">
    <property type="entry name" value="RdgB/HAM1"/>
</dbReference>
<evidence type="ECO:0000313" key="12">
    <source>
        <dbReference type="EMBL" id="BCR35693.1"/>
    </source>
</evidence>
<evidence type="ECO:0000256" key="7">
    <source>
        <dbReference type="ARBA" id="ARBA00023080"/>
    </source>
</evidence>
<evidence type="ECO:0000256" key="8">
    <source>
        <dbReference type="ARBA" id="ARBA00051875"/>
    </source>
</evidence>
<name>A0A7U9XV21_9MOLU</name>
<feature type="binding site" evidence="10">
    <location>
        <begin position="148"/>
        <end position="151"/>
    </location>
    <ligand>
        <name>substrate</name>
    </ligand>
</feature>
<keyword evidence="5 10" id="KW-0378">Hydrolase</keyword>
<comment type="catalytic activity">
    <reaction evidence="9 10">
        <text>XTP + H2O = XMP + diphosphate + H(+)</text>
        <dbReference type="Rhea" id="RHEA:28610"/>
        <dbReference type="ChEBI" id="CHEBI:15377"/>
        <dbReference type="ChEBI" id="CHEBI:15378"/>
        <dbReference type="ChEBI" id="CHEBI:33019"/>
        <dbReference type="ChEBI" id="CHEBI:57464"/>
        <dbReference type="ChEBI" id="CHEBI:61314"/>
        <dbReference type="EC" id="3.6.1.66"/>
    </reaction>
</comment>
<dbReference type="GO" id="GO:0005829">
    <property type="term" value="C:cytosol"/>
    <property type="evidence" value="ECO:0007669"/>
    <property type="project" value="TreeGrafter"/>
</dbReference>
<comment type="function">
    <text evidence="10">Pyrophosphatase that catalyzes the hydrolysis of nucleoside triphosphates to their monophosphate derivatives, with a high preference for the non-canonical purine nucleotides XTP (xanthosine triphosphate), dITP (deoxyinosine triphosphate) and ITP. Seems to function as a house-cleaning enzyme that removes non-canonical purine nucleotides from the nucleotide pool, thus preventing their incorporation into DNA/RNA and avoiding chromosomal lesions.</text>
</comment>
<dbReference type="AlphaFoldDB" id="A0A7U9XV21"/>
<dbReference type="SUPFAM" id="SSF52972">
    <property type="entry name" value="ITPase-like"/>
    <property type="match status" value="1"/>
</dbReference>
<evidence type="ECO:0000256" key="1">
    <source>
        <dbReference type="ARBA" id="ARBA00008023"/>
    </source>
</evidence>
<dbReference type="GO" id="GO:0000166">
    <property type="term" value="F:nucleotide binding"/>
    <property type="evidence" value="ECO:0007669"/>
    <property type="project" value="UniProtKB-KW"/>
</dbReference>
<comment type="subunit">
    <text evidence="2 10">Homodimer.</text>
</comment>
<dbReference type="GO" id="GO:0009146">
    <property type="term" value="P:purine nucleoside triphosphate catabolic process"/>
    <property type="evidence" value="ECO:0007669"/>
    <property type="project" value="UniProtKB-UniRule"/>
</dbReference>
<keyword evidence="4 10" id="KW-0547">Nucleotide-binding</keyword>
<reference evidence="12" key="1">
    <citation type="submission" date="2021-01" db="EMBL/GenBank/DDBJ databases">
        <title>Draft genome sequence of Acholeplasmataceae bacterium strain Mahy22.</title>
        <authorList>
            <person name="Watanabe M."/>
            <person name="Kojima H."/>
            <person name="Fukui M."/>
        </authorList>
    </citation>
    <scope>NUCLEOTIDE SEQUENCE</scope>
    <source>
        <strain evidence="12">Mahy22</strain>
    </source>
</reference>
<evidence type="ECO:0000256" key="10">
    <source>
        <dbReference type="HAMAP-Rule" id="MF_01405"/>
    </source>
</evidence>
<feature type="binding site" evidence="10">
    <location>
        <position position="70"/>
    </location>
    <ligand>
        <name>substrate</name>
    </ligand>
</feature>
<dbReference type="PANTHER" id="PTHR11067:SF9">
    <property type="entry name" value="INOSINE TRIPHOSPHATE PYROPHOSPHATASE"/>
    <property type="match status" value="1"/>
</dbReference>
<evidence type="ECO:0000256" key="4">
    <source>
        <dbReference type="ARBA" id="ARBA00022741"/>
    </source>
</evidence>
<evidence type="ECO:0000256" key="9">
    <source>
        <dbReference type="ARBA" id="ARBA00052017"/>
    </source>
</evidence>
<evidence type="ECO:0000256" key="5">
    <source>
        <dbReference type="ARBA" id="ARBA00022801"/>
    </source>
</evidence>
<evidence type="ECO:0000313" key="13">
    <source>
        <dbReference type="Proteomes" id="UP000620133"/>
    </source>
</evidence>
<keyword evidence="6 10" id="KW-0460">Magnesium</keyword>
<evidence type="ECO:0000256" key="2">
    <source>
        <dbReference type="ARBA" id="ARBA00011738"/>
    </source>
</evidence>
<comment type="catalytic activity">
    <reaction evidence="10">
        <text>ITP + H2O = IMP + diphosphate + H(+)</text>
        <dbReference type="Rhea" id="RHEA:29399"/>
        <dbReference type="ChEBI" id="CHEBI:15377"/>
        <dbReference type="ChEBI" id="CHEBI:15378"/>
        <dbReference type="ChEBI" id="CHEBI:33019"/>
        <dbReference type="ChEBI" id="CHEBI:58053"/>
        <dbReference type="ChEBI" id="CHEBI:61402"/>
        <dbReference type="EC" id="3.6.1.66"/>
    </reaction>
</comment>
<dbReference type="Pfam" id="PF01725">
    <property type="entry name" value="Ham1p_like"/>
    <property type="match status" value="1"/>
</dbReference>
<dbReference type="CDD" id="cd00515">
    <property type="entry name" value="HAM1"/>
    <property type="match status" value="1"/>
</dbReference>
<gene>
    <name evidence="12" type="ORF">MPAN_005860</name>
</gene>
<evidence type="ECO:0000256" key="3">
    <source>
        <dbReference type="ARBA" id="ARBA00022723"/>
    </source>
</evidence>
<dbReference type="GO" id="GO:0009117">
    <property type="term" value="P:nucleotide metabolic process"/>
    <property type="evidence" value="ECO:0007669"/>
    <property type="project" value="UniProtKB-KW"/>
</dbReference>
<evidence type="ECO:0000256" key="6">
    <source>
        <dbReference type="ARBA" id="ARBA00022842"/>
    </source>
</evidence>
<dbReference type="NCBIfam" id="TIGR00042">
    <property type="entry name" value="RdgB/HAM1 family non-canonical purine NTP pyrophosphatase"/>
    <property type="match status" value="1"/>
</dbReference>
<feature type="binding site" evidence="10">
    <location>
        <begin position="176"/>
        <end position="177"/>
    </location>
    <ligand>
        <name>substrate</name>
    </ligand>
</feature>
<dbReference type="KEGG" id="manr:MPAN_005860"/>
<keyword evidence="13" id="KW-1185">Reference proteome</keyword>
<dbReference type="RefSeq" id="WP_231756807.1">
    <property type="nucleotide sequence ID" value="NZ_AP024412.1"/>
</dbReference>
<dbReference type="GO" id="GO:0017111">
    <property type="term" value="F:ribonucleoside triphosphate phosphatase activity"/>
    <property type="evidence" value="ECO:0007669"/>
    <property type="project" value="InterPro"/>
</dbReference>
<accession>A0A7U9XV21</accession>
<comment type="similarity">
    <text evidence="1 10 11">Belongs to the HAM1 NTPase family.</text>
</comment>
<evidence type="ECO:0000256" key="11">
    <source>
        <dbReference type="RuleBase" id="RU003781"/>
    </source>
</evidence>
<proteinExistence type="inferred from homology"/>
<comment type="catalytic activity">
    <reaction evidence="8 10">
        <text>dITP + H2O = dIMP + diphosphate + H(+)</text>
        <dbReference type="Rhea" id="RHEA:28342"/>
        <dbReference type="ChEBI" id="CHEBI:15377"/>
        <dbReference type="ChEBI" id="CHEBI:15378"/>
        <dbReference type="ChEBI" id="CHEBI:33019"/>
        <dbReference type="ChEBI" id="CHEBI:61194"/>
        <dbReference type="ChEBI" id="CHEBI:61382"/>
        <dbReference type="EC" id="3.6.1.66"/>
    </reaction>
</comment>
<dbReference type="GO" id="GO:0035870">
    <property type="term" value="F:dITP diphosphatase activity"/>
    <property type="evidence" value="ECO:0007669"/>
    <property type="project" value="UniProtKB-UniRule"/>
</dbReference>
<dbReference type="EMBL" id="AP024412">
    <property type="protein sequence ID" value="BCR35693.1"/>
    <property type="molecule type" value="Genomic_DNA"/>
</dbReference>